<dbReference type="RefSeq" id="WP_075077371.1">
    <property type="nucleotide sequence ID" value="NZ_BDCO01000001.1"/>
</dbReference>
<gene>
    <name evidence="2" type="ORF">TSACC_122</name>
</gene>
<reference evidence="3" key="1">
    <citation type="journal article" date="2017" name="Genome Announc.">
        <title>Draft Genome Sequence of Terrimicrobium sacchariphilum NM-5T, a Facultative Anaerobic Soil Bacterium of the Class Spartobacteria.</title>
        <authorList>
            <person name="Qiu Y.L."/>
            <person name="Tourlousse D.M."/>
            <person name="Matsuura N."/>
            <person name="Ohashi A."/>
            <person name="Sekiguchi Y."/>
        </authorList>
    </citation>
    <scope>NUCLEOTIDE SEQUENCE [LARGE SCALE GENOMIC DNA]</scope>
    <source>
        <strain evidence="3">NM-5</strain>
    </source>
</reference>
<protein>
    <submittedName>
        <fullName evidence="2">Uncharacterized protein</fullName>
    </submittedName>
</protein>
<name>A0A146G318_TERSA</name>
<evidence type="ECO:0000313" key="2">
    <source>
        <dbReference type="EMBL" id="GAT31474.1"/>
    </source>
</evidence>
<dbReference type="STRING" id="690879.TSACC_122"/>
<sequence>MKFLFPFLAVLMSLGSLSAADPLLSVDFNAGGRTPSATAAGFQPFDVTVAEVMGPIAVSYPVNDSFYSGPVTVTITTGKSEEDTGRMTARASKEASEATDGGAVALYGDNIISVDKKPLFITITGLRSGKKYNVDFFAFSKTASGHEQFTDITTGEPADMAEAEWNGEVEITNSTPLDQYQATLGVQADAKGKVLIKVTNKDSAPFLNGLRISEAR</sequence>
<proteinExistence type="predicted"/>
<organism evidence="2 3">
    <name type="scientific">Terrimicrobium sacchariphilum</name>
    <dbReference type="NCBI Taxonomy" id="690879"/>
    <lineage>
        <taxon>Bacteria</taxon>
        <taxon>Pseudomonadati</taxon>
        <taxon>Verrucomicrobiota</taxon>
        <taxon>Terrimicrobiia</taxon>
        <taxon>Terrimicrobiales</taxon>
        <taxon>Terrimicrobiaceae</taxon>
        <taxon>Terrimicrobium</taxon>
    </lineage>
</organism>
<accession>A0A146G318</accession>
<keyword evidence="3" id="KW-1185">Reference proteome</keyword>
<evidence type="ECO:0000313" key="3">
    <source>
        <dbReference type="Proteomes" id="UP000076023"/>
    </source>
</evidence>
<dbReference type="AlphaFoldDB" id="A0A146G318"/>
<comment type="caution">
    <text evidence="2">The sequence shown here is derived from an EMBL/GenBank/DDBJ whole genome shotgun (WGS) entry which is preliminary data.</text>
</comment>
<dbReference type="InParanoid" id="A0A146G318"/>
<dbReference type="EMBL" id="BDCO01000001">
    <property type="protein sequence ID" value="GAT31474.1"/>
    <property type="molecule type" value="Genomic_DNA"/>
</dbReference>
<dbReference type="Proteomes" id="UP000076023">
    <property type="component" value="Unassembled WGS sequence"/>
</dbReference>
<evidence type="ECO:0000256" key="1">
    <source>
        <dbReference type="SAM" id="SignalP"/>
    </source>
</evidence>
<feature type="chain" id="PRO_5007524429" evidence="1">
    <location>
        <begin position="20"/>
        <end position="216"/>
    </location>
</feature>
<keyword evidence="1" id="KW-0732">Signal</keyword>
<feature type="signal peptide" evidence="1">
    <location>
        <begin position="1"/>
        <end position="19"/>
    </location>
</feature>